<comment type="caution">
    <text evidence="1">The sequence shown here is derived from an EMBL/GenBank/DDBJ whole genome shotgun (WGS) entry which is preliminary data.</text>
</comment>
<protein>
    <submittedName>
        <fullName evidence="1">Uncharacterized protein</fullName>
    </submittedName>
</protein>
<feature type="non-terminal residue" evidence="1">
    <location>
        <position position="56"/>
    </location>
</feature>
<gene>
    <name evidence="1" type="ORF">HAX54_008374</name>
</gene>
<evidence type="ECO:0000313" key="1">
    <source>
        <dbReference type="EMBL" id="MCD7469399.1"/>
    </source>
</evidence>
<sequence length="56" mass="6663">MAKVERWWNINLLCERKISCDWSDKVNITFVKEDTWIELYGRSPASLLLPRLFYGG</sequence>
<evidence type="ECO:0000313" key="2">
    <source>
        <dbReference type="Proteomes" id="UP000823775"/>
    </source>
</evidence>
<keyword evidence="2" id="KW-1185">Reference proteome</keyword>
<proteinExistence type="predicted"/>
<accession>A0ABS8TEP5</accession>
<dbReference type="Proteomes" id="UP000823775">
    <property type="component" value="Unassembled WGS sequence"/>
</dbReference>
<reference evidence="1 2" key="1">
    <citation type="journal article" date="2021" name="BMC Genomics">
        <title>Datura genome reveals duplications of psychoactive alkaloid biosynthetic genes and high mutation rate following tissue culture.</title>
        <authorList>
            <person name="Rajewski A."/>
            <person name="Carter-House D."/>
            <person name="Stajich J."/>
            <person name="Litt A."/>
        </authorList>
    </citation>
    <scope>NUCLEOTIDE SEQUENCE [LARGE SCALE GENOMIC DNA]</scope>
    <source>
        <strain evidence="1">AR-01</strain>
    </source>
</reference>
<organism evidence="1 2">
    <name type="scientific">Datura stramonium</name>
    <name type="common">Jimsonweed</name>
    <name type="synonym">Common thornapple</name>
    <dbReference type="NCBI Taxonomy" id="4076"/>
    <lineage>
        <taxon>Eukaryota</taxon>
        <taxon>Viridiplantae</taxon>
        <taxon>Streptophyta</taxon>
        <taxon>Embryophyta</taxon>
        <taxon>Tracheophyta</taxon>
        <taxon>Spermatophyta</taxon>
        <taxon>Magnoliopsida</taxon>
        <taxon>eudicotyledons</taxon>
        <taxon>Gunneridae</taxon>
        <taxon>Pentapetalae</taxon>
        <taxon>asterids</taxon>
        <taxon>lamiids</taxon>
        <taxon>Solanales</taxon>
        <taxon>Solanaceae</taxon>
        <taxon>Solanoideae</taxon>
        <taxon>Datureae</taxon>
        <taxon>Datura</taxon>
    </lineage>
</organism>
<dbReference type="EMBL" id="JACEIK010001439">
    <property type="protein sequence ID" value="MCD7469399.1"/>
    <property type="molecule type" value="Genomic_DNA"/>
</dbReference>
<name>A0ABS8TEP5_DATST</name>